<dbReference type="RefSeq" id="WP_188396039.1">
    <property type="nucleotide sequence ID" value="NZ_BMCG01000003.1"/>
</dbReference>
<gene>
    <name evidence="5" type="ORF">GCM10007205_19800</name>
</gene>
<keyword evidence="2" id="KW-0547">Nucleotide-binding</keyword>
<dbReference type="PANTHER" id="PTHR11575">
    <property type="entry name" value="5'-NUCLEOTIDASE-RELATED"/>
    <property type="match status" value="1"/>
</dbReference>
<keyword evidence="2" id="KW-0378">Hydrolase</keyword>
<evidence type="ECO:0000313" key="6">
    <source>
        <dbReference type="Proteomes" id="UP000620266"/>
    </source>
</evidence>
<dbReference type="InterPro" id="IPR004843">
    <property type="entry name" value="Calcineurin-like_PHP"/>
</dbReference>
<proteinExistence type="inferred from homology"/>
<dbReference type="EMBL" id="BMCG01000003">
    <property type="protein sequence ID" value="GGC10713.1"/>
    <property type="molecule type" value="Genomic_DNA"/>
</dbReference>
<evidence type="ECO:0000259" key="4">
    <source>
        <dbReference type="Pfam" id="PF02872"/>
    </source>
</evidence>
<dbReference type="GO" id="GO:0000166">
    <property type="term" value="F:nucleotide binding"/>
    <property type="evidence" value="ECO:0007669"/>
    <property type="project" value="UniProtKB-KW"/>
</dbReference>
<reference evidence="5" key="1">
    <citation type="journal article" date="2014" name="Int. J. Syst. Evol. Microbiol.">
        <title>Complete genome sequence of Corynebacterium casei LMG S-19264T (=DSM 44701T), isolated from a smear-ripened cheese.</title>
        <authorList>
            <consortium name="US DOE Joint Genome Institute (JGI-PGF)"/>
            <person name="Walter F."/>
            <person name="Albersmeier A."/>
            <person name="Kalinowski J."/>
            <person name="Ruckert C."/>
        </authorList>
    </citation>
    <scope>NUCLEOTIDE SEQUENCE</scope>
    <source>
        <strain evidence="5">CCM 7086</strain>
    </source>
</reference>
<sequence length="602" mass="63597">MRSDPQPSCRRILHAVATLLAATLFVGTPAGAQSASTPAQAEEITVKIIAFNDLHGHLDPPQLAIRTQGPDGRSMRVPAGGAAYLADAIRTLKQHTPYHAVVSAGDLVGASPLLSALFLDEPTVLAANLFGLDFNAVGNHEFDRGAAELQRLQDGGCTQHISRPPCILDGHFQGARFGFLAANVFQRDGSTLFPAAGIKVFGPDARQVKIGFIGATLKGTPAIVTPAGVAGLRFGDEADAINAQIPQLRAQGVHAIVALIHQGGTTTGRQDADRQCLDLEGEIVPIIERLDPAIDVVVSGHTHRAYLCDYRRADGSNVLLTSAGQYGTLLTEIDLTVDTRNGTVVGRSARNVIVQSEPFTDADGAAVGLAASQPRFDKDPAVEALLQRTRIAAAPLAARLSGRLAAAITRRPADSGENSLGNLVADAHLAATHAADKGGAQIAFMNPGGLRADLIVPVGGGDVDYAQLFKAQPFGNHLVVLQLTGRQLKMLLEQQFAGRNRERPRVLLPSAGFTYRYDLSRPAGQRVSAMRLHGADIVPERTYRITVNNYLAAGGDGFGLLRGLAPVAEGMPDVDALDAYLRSHSPATPLAPPATDRIRRVH</sequence>
<dbReference type="Pfam" id="PF02872">
    <property type="entry name" value="5_nucleotid_C"/>
    <property type="match status" value="1"/>
</dbReference>
<dbReference type="GO" id="GO:0008768">
    <property type="term" value="F:UDP-sugar diphosphatase activity"/>
    <property type="evidence" value="ECO:0007669"/>
    <property type="project" value="TreeGrafter"/>
</dbReference>
<dbReference type="Proteomes" id="UP000620266">
    <property type="component" value="Unassembled WGS sequence"/>
</dbReference>
<dbReference type="GO" id="GO:0008253">
    <property type="term" value="F:5'-nucleotidase activity"/>
    <property type="evidence" value="ECO:0007669"/>
    <property type="project" value="TreeGrafter"/>
</dbReference>
<dbReference type="PANTHER" id="PTHR11575:SF24">
    <property type="entry name" value="5'-NUCLEOTIDASE"/>
    <property type="match status" value="1"/>
</dbReference>
<dbReference type="SUPFAM" id="SSF56300">
    <property type="entry name" value="Metallo-dependent phosphatases"/>
    <property type="match status" value="1"/>
</dbReference>
<name>A0A8J2UN02_9BURK</name>
<dbReference type="Gene3D" id="3.90.780.10">
    <property type="entry name" value="5'-Nucleotidase, C-terminal domain"/>
    <property type="match status" value="1"/>
</dbReference>
<dbReference type="Pfam" id="PF00149">
    <property type="entry name" value="Metallophos"/>
    <property type="match status" value="1"/>
</dbReference>
<dbReference type="InterPro" id="IPR029052">
    <property type="entry name" value="Metallo-depent_PP-like"/>
</dbReference>
<feature type="chain" id="PRO_5035341310" evidence="2">
    <location>
        <begin position="33"/>
        <end position="602"/>
    </location>
</feature>
<evidence type="ECO:0000259" key="3">
    <source>
        <dbReference type="Pfam" id="PF00149"/>
    </source>
</evidence>
<accession>A0A8J2UN02</accession>
<dbReference type="PRINTS" id="PR01607">
    <property type="entry name" value="APYRASEFAMLY"/>
</dbReference>
<evidence type="ECO:0000256" key="2">
    <source>
        <dbReference type="RuleBase" id="RU362119"/>
    </source>
</evidence>
<dbReference type="InterPro" id="IPR036907">
    <property type="entry name" value="5'-Nucleotdase_C_sf"/>
</dbReference>
<dbReference type="GO" id="GO:0030288">
    <property type="term" value="C:outer membrane-bounded periplasmic space"/>
    <property type="evidence" value="ECO:0007669"/>
    <property type="project" value="TreeGrafter"/>
</dbReference>
<evidence type="ECO:0000313" key="5">
    <source>
        <dbReference type="EMBL" id="GGC10713.1"/>
    </source>
</evidence>
<dbReference type="InterPro" id="IPR006179">
    <property type="entry name" value="5_nucleotidase/apyrase"/>
</dbReference>
<evidence type="ECO:0000256" key="1">
    <source>
        <dbReference type="ARBA" id="ARBA00022729"/>
    </source>
</evidence>
<dbReference type="GO" id="GO:0009166">
    <property type="term" value="P:nucleotide catabolic process"/>
    <property type="evidence" value="ECO:0007669"/>
    <property type="project" value="InterPro"/>
</dbReference>
<keyword evidence="6" id="KW-1185">Reference proteome</keyword>
<reference evidence="5" key="2">
    <citation type="submission" date="2020-09" db="EMBL/GenBank/DDBJ databases">
        <authorList>
            <person name="Sun Q."/>
            <person name="Sedlacek I."/>
        </authorList>
    </citation>
    <scope>NUCLEOTIDE SEQUENCE</scope>
    <source>
        <strain evidence="5">CCM 7086</strain>
    </source>
</reference>
<comment type="caution">
    <text evidence="5">The sequence shown here is derived from an EMBL/GenBank/DDBJ whole genome shotgun (WGS) entry which is preliminary data.</text>
</comment>
<dbReference type="InterPro" id="IPR008334">
    <property type="entry name" value="5'-Nucleotdase_C"/>
</dbReference>
<protein>
    <submittedName>
        <fullName evidence="5">Bifunctional metallophosphatase/5'-nucleotidase</fullName>
    </submittedName>
</protein>
<organism evidence="5 6">
    <name type="scientific">Oxalicibacterium flavum</name>
    <dbReference type="NCBI Taxonomy" id="179467"/>
    <lineage>
        <taxon>Bacteria</taxon>
        <taxon>Pseudomonadati</taxon>
        <taxon>Pseudomonadota</taxon>
        <taxon>Betaproteobacteria</taxon>
        <taxon>Burkholderiales</taxon>
        <taxon>Oxalobacteraceae</taxon>
        <taxon>Oxalicibacterium</taxon>
    </lineage>
</organism>
<feature type="domain" description="5'-Nucleotidase C-terminal" evidence="4">
    <location>
        <begin position="407"/>
        <end position="558"/>
    </location>
</feature>
<keyword evidence="1 2" id="KW-0732">Signal</keyword>
<feature type="signal peptide" evidence="2">
    <location>
        <begin position="1"/>
        <end position="32"/>
    </location>
</feature>
<feature type="domain" description="Calcineurin-like phosphoesterase" evidence="3">
    <location>
        <begin position="47"/>
        <end position="304"/>
    </location>
</feature>
<dbReference type="AlphaFoldDB" id="A0A8J2UN02"/>
<dbReference type="Gene3D" id="3.60.21.10">
    <property type="match status" value="1"/>
</dbReference>
<dbReference type="SUPFAM" id="SSF55816">
    <property type="entry name" value="5'-nucleotidase (syn. UDP-sugar hydrolase), C-terminal domain"/>
    <property type="match status" value="1"/>
</dbReference>
<comment type="similarity">
    <text evidence="2">Belongs to the 5'-nucleotidase family.</text>
</comment>